<dbReference type="Proteomes" id="UP001283341">
    <property type="component" value="Unassembled WGS sequence"/>
</dbReference>
<feature type="transmembrane region" description="Helical" evidence="1">
    <location>
        <begin position="45"/>
        <end position="64"/>
    </location>
</feature>
<protein>
    <submittedName>
        <fullName evidence="2">Uncharacterized protein</fullName>
    </submittedName>
</protein>
<evidence type="ECO:0000313" key="3">
    <source>
        <dbReference type="Proteomes" id="UP001283341"/>
    </source>
</evidence>
<name>A0AAE0LYW4_9PEZI</name>
<comment type="caution">
    <text evidence="2">The sequence shown here is derived from an EMBL/GenBank/DDBJ whole genome shotgun (WGS) entry which is preliminary data.</text>
</comment>
<keyword evidence="1" id="KW-0472">Membrane</keyword>
<accession>A0AAE0LYW4</accession>
<dbReference type="EMBL" id="JAUEDM010000010">
    <property type="protein sequence ID" value="KAK3311989.1"/>
    <property type="molecule type" value="Genomic_DNA"/>
</dbReference>
<evidence type="ECO:0000256" key="1">
    <source>
        <dbReference type="SAM" id="Phobius"/>
    </source>
</evidence>
<dbReference type="InterPro" id="IPR046580">
    <property type="entry name" value="DUF6640"/>
</dbReference>
<feature type="transmembrane region" description="Helical" evidence="1">
    <location>
        <begin position="122"/>
        <end position="138"/>
    </location>
</feature>
<reference evidence="2" key="1">
    <citation type="journal article" date="2023" name="Mol. Phylogenet. Evol.">
        <title>Genome-scale phylogeny and comparative genomics of the fungal order Sordariales.</title>
        <authorList>
            <person name="Hensen N."/>
            <person name="Bonometti L."/>
            <person name="Westerberg I."/>
            <person name="Brannstrom I.O."/>
            <person name="Guillou S."/>
            <person name="Cros-Aarteil S."/>
            <person name="Calhoun S."/>
            <person name="Haridas S."/>
            <person name="Kuo A."/>
            <person name="Mondo S."/>
            <person name="Pangilinan J."/>
            <person name="Riley R."/>
            <person name="LaButti K."/>
            <person name="Andreopoulos B."/>
            <person name="Lipzen A."/>
            <person name="Chen C."/>
            <person name="Yan M."/>
            <person name="Daum C."/>
            <person name="Ng V."/>
            <person name="Clum A."/>
            <person name="Steindorff A."/>
            <person name="Ohm R.A."/>
            <person name="Martin F."/>
            <person name="Silar P."/>
            <person name="Natvig D.O."/>
            <person name="Lalanne C."/>
            <person name="Gautier V."/>
            <person name="Ament-Velasquez S.L."/>
            <person name="Kruys A."/>
            <person name="Hutchinson M.I."/>
            <person name="Powell A.J."/>
            <person name="Barry K."/>
            <person name="Miller A.N."/>
            <person name="Grigoriev I.V."/>
            <person name="Debuchy R."/>
            <person name="Gladieux P."/>
            <person name="Hiltunen Thoren M."/>
            <person name="Johannesson H."/>
        </authorList>
    </citation>
    <scope>NUCLEOTIDE SEQUENCE</scope>
    <source>
        <strain evidence="2">CBS 118394</strain>
    </source>
</reference>
<proteinExistence type="predicted"/>
<reference evidence="2" key="2">
    <citation type="submission" date="2023-06" db="EMBL/GenBank/DDBJ databases">
        <authorList>
            <consortium name="Lawrence Berkeley National Laboratory"/>
            <person name="Haridas S."/>
            <person name="Hensen N."/>
            <person name="Bonometti L."/>
            <person name="Westerberg I."/>
            <person name="Brannstrom I.O."/>
            <person name="Guillou S."/>
            <person name="Cros-Aarteil S."/>
            <person name="Calhoun S."/>
            <person name="Kuo A."/>
            <person name="Mondo S."/>
            <person name="Pangilinan J."/>
            <person name="Riley R."/>
            <person name="Labutti K."/>
            <person name="Andreopoulos B."/>
            <person name="Lipzen A."/>
            <person name="Chen C."/>
            <person name="Yanf M."/>
            <person name="Daum C."/>
            <person name="Ng V."/>
            <person name="Clum A."/>
            <person name="Steindorff A."/>
            <person name="Ohm R."/>
            <person name="Martin F."/>
            <person name="Silar P."/>
            <person name="Natvig D."/>
            <person name="Lalanne C."/>
            <person name="Gautier V."/>
            <person name="Ament-Velasquez S.L."/>
            <person name="Kruys A."/>
            <person name="Hutchinson M.I."/>
            <person name="Powell A.J."/>
            <person name="Barry K."/>
            <person name="Miller A.N."/>
            <person name="Grigoriev I.V."/>
            <person name="Debuchy R."/>
            <person name="Gladieux P."/>
            <person name="Thoren M.H."/>
            <person name="Johannesson H."/>
        </authorList>
    </citation>
    <scope>NUCLEOTIDE SEQUENCE</scope>
    <source>
        <strain evidence="2">CBS 118394</strain>
    </source>
</reference>
<gene>
    <name evidence="2" type="ORF">B0H66DRAFT_100508</name>
</gene>
<sequence>MLGQILLTLDAFGLIFGAIMADWNETHIFNPRFTPHAKFHVGHTISLSVSMGLATLYFTWWPLFTSKSRPVATMRQLKRDSLNIAVCTGTIYWLTGLAAILYPGTDGVDPEFGPPGSFPQGRFFTAFATFAVAGWLLERQASK</sequence>
<keyword evidence="1" id="KW-1133">Transmembrane helix</keyword>
<keyword evidence="3" id="KW-1185">Reference proteome</keyword>
<organism evidence="2 3">
    <name type="scientific">Apodospora peruviana</name>
    <dbReference type="NCBI Taxonomy" id="516989"/>
    <lineage>
        <taxon>Eukaryota</taxon>
        <taxon>Fungi</taxon>
        <taxon>Dikarya</taxon>
        <taxon>Ascomycota</taxon>
        <taxon>Pezizomycotina</taxon>
        <taxon>Sordariomycetes</taxon>
        <taxon>Sordariomycetidae</taxon>
        <taxon>Sordariales</taxon>
        <taxon>Lasiosphaeriaceae</taxon>
        <taxon>Apodospora</taxon>
    </lineage>
</organism>
<evidence type="ECO:0000313" key="2">
    <source>
        <dbReference type="EMBL" id="KAK3311989.1"/>
    </source>
</evidence>
<feature type="transmembrane region" description="Helical" evidence="1">
    <location>
        <begin position="84"/>
        <end position="102"/>
    </location>
</feature>
<keyword evidence="1" id="KW-0812">Transmembrane</keyword>
<dbReference type="AlphaFoldDB" id="A0AAE0LYW4"/>
<dbReference type="Pfam" id="PF20345">
    <property type="entry name" value="DUF6640"/>
    <property type="match status" value="1"/>
</dbReference>